<dbReference type="PANTHER" id="PTHR35789:SF1">
    <property type="entry name" value="SPORE GERMINATION PROTEIN B3"/>
    <property type="match status" value="1"/>
</dbReference>
<dbReference type="Proteomes" id="UP001527882">
    <property type="component" value="Unassembled WGS sequence"/>
</dbReference>
<evidence type="ECO:0000256" key="7">
    <source>
        <dbReference type="ARBA" id="ARBA00023288"/>
    </source>
</evidence>
<sequence>MKMYVPTLFFCFLISGCAKEQIIDRIKIMDSIGYDMDGDTFRSSSSYAAYEKKTRLRLFTAESKTFKGVWIPFAAQSDAQVVVGQLRTFVISEKFARRSIQELASSLLRDPLVSNNATVLITKQKASEIVSDIARNPPFFLSDMVKQNMEDGNTPFTNTHQLLDQYYGEGQDVFLPVLNKNKNGLLQMDGVGVFKGDKLRLMLTDKEAFFLKLLKDKPGTMTGYYDFITEQKEKIAFKILQGKRNLSPKQHDKVVISLMLHIEPREIPKTKSIIDKSDFLDLKKQIEQHVSNEINVLLKTFQMNNVDPVGFGELFRSRERTWNEQEFSKKTYANLKFEVKTEITITQSGVGIGAEQH</sequence>
<feature type="domain" description="Spore germination GerAC-like C-terminal" evidence="8">
    <location>
        <begin position="189"/>
        <end position="349"/>
    </location>
</feature>
<comment type="similarity">
    <text evidence="2">Belongs to the GerABKC lipoprotein family.</text>
</comment>
<evidence type="ECO:0000313" key="10">
    <source>
        <dbReference type="EMBL" id="MCZ8512746.1"/>
    </source>
</evidence>
<keyword evidence="11" id="KW-1185">Reference proteome</keyword>
<dbReference type="Pfam" id="PF25198">
    <property type="entry name" value="Spore_GerAC_N"/>
    <property type="match status" value="1"/>
</dbReference>
<keyword evidence="5" id="KW-0472">Membrane</keyword>
<evidence type="ECO:0000256" key="4">
    <source>
        <dbReference type="ARBA" id="ARBA00022729"/>
    </source>
</evidence>
<evidence type="ECO:0000256" key="6">
    <source>
        <dbReference type="ARBA" id="ARBA00023139"/>
    </source>
</evidence>
<comment type="subcellular location">
    <subcellularLocation>
        <location evidence="1">Membrane</location>
        <topology evidence="1">Lipid-anchor</topology>
    </subcellularLocation>
</comment>
<dbReference type="PANTHER" id="PTHR35789">
    <property type="entry name" value="SPORE GERMINATION PROTEIN B3"/>
    <property type="match status" value="1"/>
</dbReference>
<evidence type="ECO:0000256" key="2">
    <source>
        <dbReference type="ARBA" id="ARBA00007886"/>
    </source>
</evidence>
<dbReference type="NCBIfam" id="TIGR02887">
    <property type="entry name" value="spore_ger_x_C"/>
    <property type="match status" value="1"/>
</dbReference>
<name>A0ABT4Q7E1_9BACL</name>
<dbReference type="InterPro" id="IPR038501">
    <property type="entry name" value="Spore_GerAC_C_sf"/>
</dbReference>
<dbReference type="Pfam" id="PF05504">
    <property type="entry name" value="Spore_GerAC"/>
    <property type="match status" value="1"/>
</dbReference>
<dbReference type="PROSITE" id="PS51257">
    <property type="entry name" value="PROKAR_LIPOPROTEIN"/>
    <property type="match status" value="1"/>
</dbReference>
<dbReference type="EMBL" id="JAQAGZ010000005">
    <property type="protein sequence ID" value="MCZ8512746.1"/>
    <property type="molecule type" value="Genomic_DNA"/>
</dbReference>
<keyword evidence="6" id="KW-0564">Palmitate</keyword>
<dbReference type="InterPro" id="IPR046953">
    <property type="entry name" value="Spore_GerAC-like_C"/>
</dbReference>
<feature type="domain" description="Spore germination protein N-terminal" evidence="9">
    <location>
        <begin position="21"/>
        <end position="179"/>
    </location>
</feature>
<evidence type="ECO:0000256" key="5">
    <source>
        <dbReference type="ARBA" id="ARBA00023136"/>
    </source>
</evidence>
<evidence type="ECO:0000256" key="1">
    <source>
        <dbReference type="ARBA" id="ARBA00004635"/>
    </source>
</evidence>
<evidence type="ECO:0000256" key="3">
    <source>
        <dbReference type="ARBA" id="ARBA00022544"/>
    </source>
</evidence>
<keyword evidence="3" id="KW-0309">Germination</keyword>
<dbReference type="InterPro" id="IPR057336">
    <property type="entry name" value="GerAC_N"/>
</dbReference>
<evidence type="ECO:0000259" key="8">
    <source>
        <dbReference type="Pfam" id="PF05504"/>
    </source>
</evidence>
<evidence type="ECO:0000259" key="9">
    <source>
        <dbReference type="Pfam" id="PF25198"/>
    </source>
</evidence>
<dbReference type="Gene3D" id="3.30.300.210">
    <property type="entry name" value="Nutrient germinant receptor protein C, domain 3"/>
    <property type="match status" value="1"/>
</dbReference>
<gene>
    <name evidence="10" type="ORF">O9H85_10025</name>
</gene>
<accession>A0ABT4Q7E1</accession>
<dbReference type="InterPro" id="IPR008844">
    <property type="entry name" value="Spore_GerAC-like"/>
</dbReference>
<reference evidence="10 11" key="1">
    <citation type="submission" date="2022-12" db="EMBL/GenBank/DDBJ databases">
        <title>Draft genome sequence of Paenibacillus sp. dW9.</title>
        <authorList>
            <person name="Choi E.-W."/>
            <person name="Kim D.-U."/>
        </authorList>
    </citation>
    <scope>NUCLEOTIDE SEQUENCE [LARGE SCALE GENOMIC DNA]</scope>
    <source>
        <strain evidence="11">dW9</strain>
    </source>
</reference>
<keyword evidence="7" id="KW-0449">Lipoprotein</keyword>
<protein>
    <submittedName>
        <fullName evidence="10">Ger(X)C family spore germination protein</fullName>
    </submittedName>
</protein>
<keyword evidence="4" id="KW-0732">Signal</keyword>
<dbReference type="RefSeq" id="WP_269881195.1">
    <property type="nucleotide sequence ID" value="NZ_JAQAGZ010000005.1"/>
</dbReference>
<organism evidence="10 11">
    <name type="scientific">Paenibacillus gyeongsangnamensis</name>
    <dbReference type="NCBI Taxonomy" id="3388067"/>
    <lineage>
        <taxon>Bacteria</taxon>
        <taxon>Bacillati</taxon>
        <taxon>Bacillota</taxon>
        <taxon>Bacilli</taxon>
        <taxon>Bacillales</taxon>
        <taxon>Paenibacillaceae</taxon>
        <taxon>Paenibacillus</taxon>
    </lineage>
</organism>
<proteinExistence type="inferred from homology"/>
<comment type="caution">
    <text evidence="10">The sequence shown here is derived from an EMBL/GenBank/DDBJ whole genome shotgun (WGS) entry which is preliminary data.</text>
</comment>
<evidence type="ECO:0000313" key="11">
    <source>
        <dbReference type="Proteomes" id="UP001527882"/>
    </source>
</evidence>